<dbReference type="PROSITE" id="PS50294">
    <property type="entry name" value="WD_REPEATS_REGION"/>
    <property type="match status" value="1"/>
</dbReference>
<feature type="region of interest" description="Disordered" evidence="3">
    <location>
        <begin position="706"/>
        <end position="725"/>
    </location>
</feature>
<dbReference type="SMART" id="SM00320">
    <property type="entry name" value="WD40"/>
    <property type="match status" value="2"/>
</dbReference>
<dbReference type="SUPFAM" id="SSF50998">
    <property type="entry name" value="Quinoprotein alcohol dehydrogenase-like"/>
    <property type="match status" value="1"/>
</dbReference>
<feature type="compositionally biased region" description="Polar residues" evidence="3">
    <location>
        <begin position="233"/>
        <end position="246"/>
    </location>
</feature>
<protein>
    <submittedName>
        <fullName evidence="4">Uncharacterized protein</fullName>
    </submittedName>
</protein>
<organism evidence="4 5">
    <name type="scientific">Alosa alosa</name>
    <name type="common">allis shad</name>
    <dbReference type="NCBI Taxonomy" id="278164"/>
    <lineage>
        <taxon>Eukaryota</taxon>
        <taxon>Metazoa</taxon>
        <taxon>Chordata</taxon>
        <taxon>Craniata</taxon>
        <taxon>Vertebrata</taxon>
        <taxon>Euteleostomi</taxon>
        <taxon>Actinopterygii</taxon>
        <taxon>Neopterygii</taxon>
        <taxon>Teleostei</taxon>
        <taxon>Clupei</taxon>
        <taxon>Clupeiformes</taxon>
        <taxon>Clupeoidei</taxon>
        <taxon>Clupeidae</taxon>
        <taxon>Alosa</taxon>
    </lineage>
</organism>
<evidence type="ECO:0000313" key="4">
    <source>
        <dbReference type="EMBL" id="KAG5260928.1"/>
    </source>
</evidence>
<evidence type="ECO:0000256" key="2">
    <source>
        <dbReference type="SAM" id="Coils"/>
    </source>
</evidence>
<keyword evidence="5" id="KW-1185">Reference proteome</keyword>
<feature type="compositionally biased region" description="Polar residues" evidence="3">
    <location>
        <begin position="52"/>
        <end position="63"/>
    </location>
</feature>
<feature type="region of interest" description="Disordered" evidence="3">
    <location>
        <begin position="221"/>
        <end position="261"/>
    </location>
</feature>
<sequence>MLQDHALSVLLDLGGREEPPKFLQSFPAQGEEDEEAQGGEEPTGGQMVKSLTECTTDSQSSLPKESVSSCAVPAAPALSEVAGPSPKALTHLDATKNKAVTPCPAKQRRFMVYICGGYRDTVTERQALRENVYPRLYLYCKQRGYDFKMVDLRLGVPDPITEQNDSVELHLETLRECQETEAANFFVFAGQKHEVPTPPLRISQHAFESILKVVECDRKKRSRRRPQLDDELSSNSQSSVTPSDAESSFARGLSHDQEDLPQGSAMLISSETTVSQTSLSDGEDTGLARGWVDFDRDLTLLLAWYKLDENRVPAEYRLLPVSTHHPDFLSRDGQRRRRGRKAWRTSCRQLWAVLRRCAPVALGEEAAAHLLRTVLDWEVEQGLSTLSPPEAFCHCYKRIIPDLLYNLCSEHAANYIDLLKGQGEVNPTLHAAHQRTIQNIHSKLRHTNIYERNVGWGRRGLSPKHNRSHLFYTERLCSHFQRTVTSSLNRDKGHVFRQEVLMEIRRVVEGAPQTPVIVLGEPGWGKSTTLAKVALLMPSWIPGELRTLLGLASAERPAVLVLDGLDELSEEHQADVSWLCGPLPLHVYAILSATTNSTAALELQKRSHAQVIYLPPLTPEEVSQALELMLEADGRRLQPQQWQLLQQACLSCPSPLFLEAACFETRAWSSFSPQERLILPGDLAKLYGALLARLEREHGEQLVLREVDTPSHQPSTSSSSSDSLPRVPSVLWAHLRRAFGPHLTEVESDGTWLHRWSHLEFGRVVVQRYLRSEDCRRVVHADFADYYRGRISGRHTEVFQPLAWVLNEGEERRKNYVFNLRKLHGLPYHLVHSGQIMPLMDECIFNYEFLLHKAWGLSVLHIEEDLKAAVIPDKELLDVQVLSQVLLLSRAVLLQDPCQLASQLLGRLAQIVSQDKPVAPGDPYKFTYLHSLLAQCQRSSLPTLVPSFTCLLPPGGLVYTLITGHTTPVTAIAGGQHGSIVVTCSSEGSLRLWDLELDSVVQMPTGNENLLVADSLTLCLSDRLVAITKGHCLQVRELSSGKVLYSESESLDVPVVTCASEGKLLVVFYDGSQMVKAFDLTASCKLLCRTSIALESDPIHKDRSILVSRNSVKDNVLFAYRSGREAAVLSARGGSVVATLKAQHPSATIQAVEMTPHYLLVFCSYPYKSQGDIIHIELFSTTTFQYQRSILGCGQDLVSQLTVTRAGSHVVAFCPSARSGTTDIIVWNLETEDHKHLARFPGLIAQGMCFDLRFCLGFCRGERFLRLWNLVSRLNDQSLTYNSHRVRRDGTKEVIPLGKVPRYVLCRSMRPGTIRVWNVARPRLAGHPVRVEHGLFTNTDVALARDLKLYILTGRGTSSFTESATPVYQTLLVYDLLKRSYIKKQTGLFVVPCPQNDYTMLKDQVLLGLSDTRDHLILWDLDSGYIKGRIKPSHKESLLSNTPVRDRKSQIIPVKDHKVFQLVMPWDRRMETHTAKRRRLEREAQREKEEQWRLDQEKFNAVDQYLLSGDEQVVVCSYFAHHLSVFCMSTLDHMHTLEDRSSLLNLQTAALTHTGGHLVISNYSEAQHTPYLTLWDLKRGMVRKRLKNEPGVCCVAMTNDASRVAFGIAAINKIKVWDPFKRKHKTISGYGSLQFGVVNQLFLVEEGAKAILLAGELSMWDLNAGTVLSVFTPDSTIQCVSLLGDANNTILLGFSDDPTLITVRLSNTGVVKATPCARREDLFGESSSSEDEQSGH</sequence>
<dbReference type="InterPro" id="IPR015943">
    <property type="entry name" value="WD40/YVTN_repeat-like_dom_sf"/>
</dbReference>
<dbReference type="Gene3D" id="2.130.10.10">
    <property type="entry name" value="YVTN repeat-like/Quinoprotein amine dehydrogenase"/>
    <property type="match status" value="2"/>
</dbReference>
<proteinExistence type="predicted"/>
<dbReference type="InterPro" id="IPR052752">
    <property type="entry name" value="NACHT-WD_repeat"/>
</dbReference>
<feature type="coiled-coil region" evidence="2">
    <location>
        <begin position="1470"/>
        <end position="1497"/>
    </location>
</feature>
<dbReference type="PROSITE" id="PS50082">
    <property type="entry name" value="WD_REPEATS_2"/>
    <property type="match status" value="1"/>
</dbReference>
<dbReference type="PANTHER" id="PTHR19871:SF43">
    <property type="entry name" value="SI:CH211-212K18.6"/>
    <property type="match status" value="1"/>
</dbReference>
<dbReference type="InterPro" id="IPR027417">
    <property type="entry name" value="P-loop_NTPase"/>
</dbReference>
<dbReference type="InterPro" id="IPR011047">
    <property type="entry name" value="Quinoprotein_ADH-like_sf"/>
</dbReference>
<name>A0AAV6FDU1_9TELE</name>
<evidence type="ECO:0000256" key="1">
    <source>
        <dbReference type="PROSITE-ProRule" id="PRU00221"/>
    </source>
</evidence>
<dbReference type="Pfam" id="PF00400">
    <property type="entry name" value="WD40"/>
    <property type="match status" value="1"/>
</dbReference>
<reference evidence="4" key="1">
    <citation type="submission" date="2020-10" db="EMBL/GenBank/DDBJ databases">
        <title>Chromosome-scale genome assembly of the Allis shad, Alosa alosa.</title>
        <authorList>
            <person name="Margot Z."/>
            <person name="Christophe K."/>
            <person name="Cabau C."/>
            <person name="Louis A."/>
            <person name="Berthelot C."/>
            <person name="Parey E."/>
            <person name="Roest Crollius H."/>
            <person name="Montfort J."/>
            <person name="Robinson-Rechavi M."/>
            <person name="Bucao C."/>
            <person name="Bouchez O."/>
            <person name="Gislard M."/>
            <person name="Lluch J."/>
            <person name="Milhes M."/>
            <person name="Lampietro C."/>
            <person name="Lopez Roques C."/>
            <person name="Donnadieu C."/>
            <person name="Braasch I."/>
            <person name="Desvignes T."/>
            <person name="Postlethwait J."/>
            <person name="Bobe J."/>
            <person name="Guiguen Y."/>
        </authorList>
    </citation>
    <scope>NUCLEOTIDE SEQUENCE</scope>
    <source>
        <strain evidence="4">M-15738</strain>
        <tissue evidence="4">Blood</tissue>
    </source>
</reference>
<comment type="caution">
    <text evidence="4">The sequence shown here is derived from an EMBL/GenBank/DDBJ whole genome shotgun (WGS) entry which is preliminary data.</text>
</comment>
<dbReference type="SUPFAM" id="SSF52540">
    <property type="entry name" value="P-loop containing nucleoside triphosphate hydrolases"/>
    <property type="match status" value="1"/>
</dbReference>
<evidence type="ECO:0000256" key="3">
    <source>
        <dbReference type="SAM" id="MobiDB-lite"/>
    </source>
</evidence>
<gene>
    <name evidence="4" type="ORF">AALO_G00298090</name>
</gene>
<dbReference type="PANTHER" id="PTHR19871">
    <property type="entry name" value="BETA TRANSDUCIN-RELATED PROTEIN"/>
    <property type="match status" value="1"/>
</dbReference>
<dbReference type="Proteomes" id="UP000823561">
    <property type="component" value="Chromosome 24"/>
</dbReference>
<dbReference type="EMBL" id="JADWDJ010000024">
    <property type="protein sequence ID" value="KAG5260928.1"/>
    <property type="molecule type" value="Genomic_DNA"/>
</dbReference>
<feature type="repeat" description="WD" evidence="1">
    <location>
        <begin position="962"/>
        <end position="1003"/>
    </location>
</feature>
<keyword evidence="1" id="KW-0853">WD repeat</keyword>
<feature type="region of interest" description="Disordered" evidence="3">
    <location>
        <begin position="12"/>
        <end position="65"/>
    </location>
</feature>
<evidence type="ECO:0000313" key="5">
    <source>
        <dbReference type="Proteomes" id="UP000823561"/>
    </source>
</evidence>
<keyword evidence="2" id="KW-0175">Coiled coil</keyword>
<feature type="compositionally biased region" description="Low complexity" evidence="3">
    <location>
        <begin position="710"/>
        <end position="725"/>
    </location>
</feature>
<accession>A0AAV6FDU1</accession>
<dbReference type="InterPro" id="IPR001680">
    <property type="entry name" value="WD40_rpt"/>
</dbReference>